<dbReference type="Gene3D" id="3.40.50.720">
    <property type="entry name" value="NAD(P)-binding Rossmann-like Domain"/>
    <property type="match status" value="1"/>
</dbReference>
<accession>A0A291GU80</accession>
<dbReference type="KEGG" id="bgg:CFK41_02210"/>
<dbReference type="Pfam" id="PF00106">
    <property type="entry name" value="adh_short"/>
    <property type="match status" value="1"/>
</dbReference>
<reference evidence="4 5" key="1">
    <citation type="journal article" date="2014" name="Int. J. Syst. Evol. Microbiol.">
        <title>Brachybacterium ginsengisoli sp. nov., isolated from soil of a ginseng field.</title>
        <authorList>
            <person name="Hoang V.A."/>
            <person name="Kim Y.J."/>
            <person name="Nguyen N.L."/>
            <person name="Yang D.C."/>
        </authorList>
    </citation>
    <scope>NUCLEOTIDE SEQUENCE [LARGE SCALE GENOMIC DNA]</scope>
    <source>
        <strain evidence="4 5">DCY80</strain>
    </source>
</reference>
<dbReference type="NCBIfam" id="NF004513">
    <property type="entry name" value="PRK05854.1"/>
    <property type="match status" value="1"/>
</dbReference>
<evidence type="ECO:0000256" key="3">
    <source>
        <dbReference type="SAM" id="MobiDB-lite"/>
    </source>
</evidence>
<dbReference type="PANTHER" id="PTHR24320">
    <property type="entry name" value="RETINOL DEHYDROGENASE"/>
    <property type="match status" value="1"/>
</dbReference>
<evidence type="ECO:0000256" key="1">
    <source>
        <dbReference type="ARBA" id="ARBA00006484"/>
    </source>
</evidence>
<protein>
    <submittedName>
        <fullName evidence="4">Short chain dehydrogenase</fullName>
    </submittedName>
</protein>
<dbReference type="InterPro" id="IPR002347">
    <property type="entry name" value="SDR_fam"/>
</dbReference>
<dbReference type="PRINTS" id="PR00081">
    <property type="entry name" value="GDHRDH"/>
</dbReference>
<keyword evidence="2" id="KW-0560">Oxidoreductase</keyword>
<dbReference type="PANTHER" id="PTHR24320:SF148">
    <property type="entry name" value="NAD(P)-BINDING ROSSMANN-FOLD SUPERFAMILY PROTEIN"/>
    <property type="match status" value="1"/>
</dbReference>
<evidence type="ECO:0000313" key="4">
    <source>
        <dbReference type="EMBL" id="ATG53722.1"/>
    </source>
</evidence>
<dbReference type="SUPFAM" id="SSF51735">
    <property type="entry name" value="NAD(P)-binding Rossmann-fold domains"/>
    <property type="match status" value="1"/>
</dbReference>
<comment type="similarity">
    <text evidence="1">Belongs to the short-chain dehydrogenases/reductases (SDR) family.</text>
</comment>
<evidence type="ECO:0000256" key="2">
    <source>
        <dbReference type="ARBA" id="ARBA00023002"/>
    </source>
</evidence>
<feature type="region of interest" description="Disordered" evidence="3">
    <location>
        <begin position="262"/>
        <end position="285"/>
    </location>
</feature>
<dbReference type="Proteomes" id="UP000217889">
    <property type="component" value="Chromosome"/>
</dbReference>
<gene>
    <name evidence="4" type="ORF">CFK41_02210</name>
</gene>
<keyword evidence="5" id="KW-1185">Reference proteome</keyword>
<dbReference type="EMBL" id="CP023564">
    <property type="protein sequence ID" value="ATG53722.1"/>
    <property type="molecule type" value="Genomic_DNA"/>
</dbReference>
<feature type="compositionally biased region" description="Gly residues" evidence="3">
    <location>
        <begin position="272"/>
        <end position="282"/>
    </location>
</feature>
<proteinExistence type="inferred from homology"/>
<dbReference type="RefSeq" id="WP_096798201.1">
    <property type="nucleotide sequence ID" value="NZ_CP023564.1"/>
</dbReference>
<name>A0A291GU80_9MICO</name>
<dbReference type="OrthoDB" id="4577644at2"/>
<evidence type="ECO:0000313" key="5">
    <source>
        <dbReference type="Proteomes" id="UP000217889"/>
    </source>
</evidence>
<organism evidence="4 5">
    <name type="scientific">Brachybacterium ginsengisoli</name>
    <dbReference type="NCBI Taxonomy" id="1331682"/>
    <lineage>
        <taxon>Bacteria</taxon>
        <taxon>Bacillati</taxon>
        <taxon>Actinomycetota</taxon>
        <taxon>Actinomycetes</taxon>
        <taxon>Micrococcales</taxon>
        <taxon>Dermabacteraceae</taxon>
        <taxon>Brachybacterium</taxon>
    </lineage>
</organism>
<dbReference type="InterPro" id="IPR036291">
    <property type="entry name" value="NAD(P)-bd_dom_sf"/>
</dbReference>
<sequence>MARTAPDLALPDLTGRRAVVTGASDGIGVVIARRLAAAGAEVILPVRNPAKGERAADGIRAAVPGAQVSLRALDLASLASVGALAATLQDEGVPIHHLIANAGVMTPPERRTTEDGFELQLGANHLGHAALVAALMPLLRDAGATVAWQISIAAARGGIHWEDPQHERSYDPMRAYSQSKIALGLLGLELDRRSRAGGWGVRSGLAHPGVAPTNLLAAQPTLGRSAETPSRRIIGALSRRGILVGTPESAALPALLAATSPETAGGRLHGPTGPGHVGGGPGPQTLYRSLRSADEARRVWEWTQELTGVPFPR</sequence>
<dbReference type="GO" id="GO:0016491">
    <property type="term" value="F:oxidoreductase activity"/>
    <property type="evidence" value="ECO:0007669"/>
    <property type="project" value="UniProtKB-KW"/>
</dbReference>
<dbReference type="AlphaFoldDB" id="A0A291GU80"/>